<keyword evidence="1" id="KW-0812">Transmembrane</keyword>
<name>A0A1M6UKL7_9FLAO</name>
<reference evidence="2 3" key="1">
    <citation type="submission" date="2016-11" db="EMBL/GenBank/DDBJ databases">
        <authorList>
            <person name="Varghese N."/>
            <person name="Submissions S."/>
        </authorList>
    </citation>
    <scope>NUCLEOTIDE SEQUENCE [LARGE SCALE GENOMIC DNA]</scope>
    <source>
        <strain evidence="2 3">CGMCC 1.12174</strain>
    </source>
</reference>
<dbReference type="AlphaFoldDB" id="A0A1M6UKL7"/>
<dbReference type="EMBL" id="FRAT01000004">
    <property type="protein sequence ID" value="SHK69731.1"/>
    <property type="molecule type" value="Genomic_DNA"/>
</dbReference>
<keyword evidence="1" id="KW-1133">Transmembrane helix</keyword>
<protein>
    <submittedName>
        <fullName evidence="2">CarboxypepD_reg-like domain-containing protein</fullName>
    </submittedName>
</protein>
<feature type="transmembrane region" description="Helical" evidence="1">
    <location>
        <begin position="20"/>
        <end position="40"/>
    </location>
</feature>
<proteinExistence type="predicted"/>
<organism evidence="2 3">
    <name type="scientific">Flagellimonas taeanensis</name>
    <dbReference type="NCBI Taxonomy" id="1005926"/>
    <lineage>
        <taxon>Bacteria</taxon>
        <taxon>Pseudomonadati</taxon>
        <taxon>Bacteroidota</taxon>
        <taxon>Flavobacteriia</taxon>
        <taxon>Flavobacteriales</taxon>
        <taxon>Flavobacteriaceae</taxon>
        <taxon>Flagellimonas</taxon>
    </lineage>
</organism>
<dbReference type="SUPFAM" id="SSF49464">
    <property type="entry name" value="Carboxypeptidase regulatory domain-like"/>
    <property type="match status" value="1"/>
</dbReference>
<gene>
    <name evidence="2" type="ORF">SAMN05216293_1661</name>
</gene>
<comment type="caution">
    <text evidence="2">The sequence shown here is derived from an EMBL/GenBank/DDBJ whole genome shotgun (WGS) entry which is preliminary data.</text>
</comment>
<dbReference type="InterPro" id="IPR008969">
    <property type="entry name" value="CarboxyPept-like_regulatory"/>
</dbReference>
<evidence type="ECO:0000313" key="2">
    <source>
        <dbReference type="EMBL" id="SHK69731.1"/>
    </source>
</evidence>
<evidence type="ECO:0000256" key="1">
    <source>
        <dbReference type="SAM" id="Phobius"/>
    </source>
</evidence>
<accession>A0A1M6UKL7</accession>
<dbReference type="STRING" id="1055723.SAMN05216293_1661"/>
<keyword evidence="1" id="KW-0472">Membrane</keyword>
<sequence length="284" mass="32240">MWESVIENLQISTFLLKRRLEGVLLNPFLCVFFIIFLIPYTSYSQTKELSGFVESNNGDVVGLNVISKKSGRGTITDQNGRFSILVEQNDTLLISSIQYGLKIVPVNNFLHQPDPVKINLQETPIELKEVVVSNHYLTGDLLYDINSLKLEKVLSNEDLGLPNPQIRRLSYAERELKHSSTGAINLLINVLTGRLKQVKKEIKAEKVAGYFDSVKSKLNDSFFIDHLNIPPNNIDGFIIYCCEDENLVQIIENSNDLELVTFFEKKSKEFLTPTNYSATSSFNR</sequence>
<dbReference type="Pfam" id="PF13715">
    <property type="entry name" value="CarbopepD_reg_2"/>
    <property type="match status" value="1"/>
</dbReference>
<evidence type="ECO:0000313" key="3">
    <source>
        <dbReference type="Proteomes" id="UP000184031"/>
    </source>
</evidence>
<dbReference type="OrthoDB" id="1427655at2"/>
<dbReference type="Proteomes" id="UP000184031">
    <property type="component" value="Unassembled WGS sequence"/>
</dbReference>